<name>A0ACD0P8T5_9BASI</name>
<gene>
    <name evidence="1" type="ORF">IE53DRAFT_383065</name>
</gene>
<evidence type="ECO:0000313" key="2">
    <source>
        <dbReference type="Proteomes" id="UP000245626"/>
    </source>
</evidence>
<sequence length="211" mass="23581">MPTQSQPSPSSSSSPGKDKGLDLSPEETELVEKWKRSIADSDPLELSQDDDDDEDEDRTLSKDSRVPPAQQHEHPEKHLLIDDEGNITQEFEDVLSHIFRTFSSSCSAKPSSDRQGRTEVEKGVRPSKSAILTESDLDRFATLTNGSPLSQESKQEIADLLDTDQQGNLTFEGFLSMYTLQSDNEPQETFKDLQKLGFDSRLNPIHTSVQN</sequence>
<organism evidence="1 2">
    <name type="scientific">Violaceomyces palustris</name>
    <dbReference type="NCBI Taxonomy" id="1673888"/>
    <lineage>
        <taxon>Eukaryota</taxon>
        <taxon>Fungi</taxon>
        <taxon>Dikarya</taxon>
        <taxon>Basidiomycota</taxon>
        <taxon>Ustilaginomycotina</taxon>
        <taxon>Ustilaginomycetes</taxon>
        <taxon>Violaceomycetales</taxon>
        <taxon>Violaceomycetaceae</taxon>
        <taxon>Violaceomyces</taxon>
    </lineage>
</organism>
<reference evidence="1 2" key="1">
    <citation type="journal article" date="2018" name="Mol. Biol. Evol.">
        <title>Broad Genomic Sampling Reveals a Smut Pathogenic Ancestry of the Fungal Clade Ustilaginomycotina.</title>
        <authorList>
            <person name="Kijpornyongpan T."/>
            <person name="Mondo S.J."/>
            <person name="Barry K."/>
            <person name="Sandor L."/>
            <person name="Lee J."/>
            <person name="Lipzen A."/>
            <person name="Pangilinan J."/>
            <person name="LaButti K."/>
            <person name="Hainaut M."/>
            <person name="Henrissat B."/>
            <person name="Grigoriev I.V."/>
            <person name="Spatafora J.W."/>
            <person name="Aime M.C."/>
        </authorList>
    </citation>
    <scope>NUCLEOTIDE SEQUENCE [LARGE SCALE GENOMIC DNA]</scope>
    <source>
        <strain evidence="1 2">SA 807</strain>
    </source>
</reference>
<dbReference type="Proteomes" id="UP000245626">
    <property type="component" value="Unassembled WGS sequence"/>
</dbReference>
<protein>
    <submittedName>
        <fullName evidence="1">Uncharacterized protein</fullName>
    </submittedName>
</protein>
<keyword evidence="2" id="KW-1185">Reference proteome</keyword>
<accession>A0ACD0P8T5</accession>
<dbReference type="EMBL" id="KZ819687">
    <property type="protein sequence ID" value="PWN54369.1"/>
    <property type="molecule type" value="Genomic_DNA"/>
</dbReference>
<evidence type="ECO:0000313" key="1">
    <source>
        <dbReference type="EMBL" id="PWN54369.1"/>
    </source>
</evidence>
<proteinExistence type="predicted"/>